<feature type="compositionally biased region" description="Low complexity" evidence="1">
    <location>
        <begin position="133"/>
        <end position="147"/>
    </location>
</feature>
<dbReference type="PANTHER" id="PTHR44755">
    <property type="entry name" value="NATRIURETIC PEPTIDE RECEPTOR 3-RELATED"/>
    <property type="match status" value="1"/>
</dbReference>
<keyword evidence="2" id="KW-0675">Receptor</keyword>
<reference evidence="2" key="1">
    <citation type="submission" date="2021-07" db="EMBL/GenBank/DDBJ databases">
        <authorList>
            <person name="Catto M.A."/>
            <person name="Jacobson A."/>
            <person name="Kennedy G."/>
            <person name="Labadie P."/>
            <person name="Hunt B.G."/>
            <person name="Srinivasan R."/>
        </authorList>
    </citation>
    <scope>NUCLEOTIDE SEQUENCE</scope>
    <source>
        <strain evidence="2">PL_HMW_Pooled</strain>
        <tissue evidence="2">Head</tissue>
    </source>
</reference>
<feature type="region of interest" description="Disordered" evidence="1">
    <location>
        <begin position="114"/>
        <end position="150"/>
    </location>
</feature>
<dbReference type="Gene3D" id="3.40.50.2300">
    <property type="match status" value="1"/>
</dbReference>
<dbReference type="PANTHER" id="PTHR44755:SF11">
    <property type="entry name" value="ATRIAL NATRIURETIC PEPTIDE RECEPTOR 3 ISOFORM X1"/>
    <property type="match status" value="1"/>
</dbReference>
<dbReference type="SUPFAM" id="SSF53822">
    <property type="entry name" value="Periplasmic binding protein-like I"/>
    <property type="match status" value="1"/>
</dbReference>
<gene>
    <name evidence="2" type="ORF">KUF71_004535</name>
</gene>
<proteinExistence type="predicted"/>
<protein>
    <submittedName>
        <fullName evidence="2">Atrial natriuretic peptide receptor 3</fullName>
    </submittedName>
</protein>
<dbReference type="Proteomes" id="UP001219518">
    <property type="component" value="Unassembled WGS sequence"/>
</dbReference>
<dbReference type="GO" id="GO:0017046">
    <property type="term" value="F:peptide hormone binding"/>
    <property type="evidence" value="ECO:0007669"/>
    <property type="project" value="TreeGrafter"/>
</dbReference>
<name>A0AAE1LA29_9NEOP</name>
<keyword evidence="3" id="KW-1185">Reference proteome</keyword>
<organism evidence="2 3">
    <name type="scientific">Frankliniella fusca</name>
    <dbReference type="NCBI Taxonomy" id="407009"/>
    <lineage>
        <taxon>Eukaryota</taxon>
        <taxon>Metazoa</taxon>
        <taxon>Ecdysozoa</taxon>
        <taxon>Arthropoda</taxon>
        <taxon>Hexapoda</taxon>
        <taxon>Insecta</taxon>
        <taxon>Pterygota</taxon>
        <taxon>Neoptera</taxon>
        <taxon>Paraneoptera</taxon>
        <taxon>Thysanoptera</taxon>
        <taxon>Terebrantia</taxon>
        <taxon>Thripoidea</taxon>
        <taxon>Thripidae</taxon>
        <taxon>Frankliniella</taxon>
    </lineage>
</organism>
<comment type="caution">
    <text evidence="2">The sequence shown here is derived from an EMBL/GenBank/DDBJ whole genome shotgun (WGS) entry which is preliminary data.</text>
</comment>
<dbReference type="EMBL" id="JAHWGI010000287">
    <property type="protein sequence ID" value="KAK3911855.1"/>
    <property type="molecule type" value="Genomic_DNA"/>
</dbReference>
<evidence type="ECO:0000256" key="1">
    <source>
        <dbReference type="SAM" id="MobiDB-lite"/>
    </source>
</evidence>
<reference evidence="2" key="2">
    <citation type="journal article" date="2023" name="BMC Genomics">
        <title>Pest status, molecular evolution, and epigenetic factors derived from the genome assembly of Frankliniella fusca, a thysanopteran phytovirus vector.</title>
        <authorList>
            <person name="Catto M.A."/>
            <person name="Labadie P.E."/>
            <person name="Jacobson A.L."/>
            <person name="Kennedy G.G."/>
            <person name="Srinivasan R."/>
            <person name="Hunt B.G."/>
        </authorList>
    </citation>
    <scope>NUCLEOTIDE SEQUENCE</scope>
    <source>
        <strain evidence="2">PL_HMW_Pooled</strain>
    </source>
</reference>
<dbReference type="InterPro" id="IPR028082">
    <property type="entry name" value="Peripla_BP_I"/>
</dbReference>
<accession>A0AAE1LA29</accession>
<sequence length="178" mass="19860">MVKFWNTPLLTVGALTHDFSQRKTSCDDEYHMLTRVGSLSFRDVALFLVSVMDHYSWRRAMLVYDKDGYRRVSGEHTCKLMMEALVKLLKQHSLQFRAFDTEKAASDGVKEHLRREVGNDFSGEQRGNKSLGARRAGAPEGAGPNAPVTYGRSVTYKFRGASSGLSHASAGEKLNGRD</sequence>
<dbReference type="GO" id="GO:0038023">
    <property type="term" value="F:signaling receptor activity"/>
    <property type="evidence" value="ECO:0007669"/>
    <property type="project" value="TreeGrafter"/>
</dbReference>
<dbReference type="InterPro" id="IPR052612">
    <property type="entry name" value="ANP_Clearance_Receptor"/>
</dbReference>
<evidence type="ECO:0000313" key="2">
    <source>
        <dbReference type="EMBL" id="KAK3911855.1"/>
    </source>
</evidence>
<dbReference type="GO" id="GO:0007165">
    <property type="term" value="P:signal transduction"/>
    <property type="evidence" value="ECO:0007669"/>
    <property type="project" value="TreeGrafter"/>
</dbReference>
<evidence type="ECO:0000313" key="3">
    <source>
        <dbReference type="Proteomes" id="UP001219518"/>
    </source>
</evidence>
<dbReference type="AlphaFoldDB" id="A0AAE1LA29"/>